<dbReference type="SUPFAM" id="SSF55486">
    <property type="entry name" value="Metalloproteases ('zincins'), catalytic domain"/>
    <property type="match status" value="1"/>
</dbReference>
<evidence type="ECO:0000256" key="8">
    <source>
        <dbReference type="PIRSR" id="PIRSR601577-1"/>
    </source>
</evidence>
<dbReference type="PANTHER" id="PTHR10942:SF6">
    <property type="entry name" value="CILIATED LEFT-RIGHT ORGANIZER METALLOPEPTIDASE"/>
    <property type="match status" value="1"/>
</dbReference>
<evidence type="ECO:0000256" key="6">
    <source>
        <dbReference type="ARBA" id="ARBA00023049"/>
    </source>
</evidence>
<evidence type="ECO:0000256" key="2">
    <source>
        <dbReference type="ARBA" id="ARBA00022670"/>
    </source>
</evidence>
<protein>
    <recommendedName>
        <fullName evidence="7 9">Leishmanolysin-like peptidase</fullName>
        <ecNumber evidence="9">3.4.24.-</ecNumber>
    </recommendedName>
</protein>
<comment type="similarity">
    <text evidence="1 9">Belongs to the peptidase M8 family.</text>
</comment>
<dbReference type="Gene3D" id="2.30.34.10">
    <property type="entry name" value="Leishmanolysin domain 4"/>
    <property type="match status" value="1"/>
</dbReference>
<dbReference type="FunFam" id="3.90.132.10:FF:000001">
    <property type="entry name" value="leishmanolysin-like peptidase isoform X2"/>
    <property type="match status" value="1"/>
</dbReference>
<name>A0A7I4YXJ2_HAECO</name>
<dbReference type="InterPro" id="IPR001577">
    <property type="entry name" value="Peptidase_M8"/>
</dbReference>
<keyword evidence="6 9" id="KW-0482">Metalloprotease</keyword>
<evidence type="ECO:0000256" key="10">
    <source>
        <dbReference type="SAM" id="MobiDB-lite"/>
    </source>
</evidence>
<evidence type="ECO:0000256" key="5">
    <source>
        <dbReference type="ARBA" id="ARBA00022833"/>
    </source>
</evidence>
<dbReference type="WBParaSite" id="HCON_00157330-00001">
    <property type="protein sequence ID" value="HCON_00157330-00001"/>
    <property type="gene ID" value="HCON_00157330"/>
</dbReference>
<dbReference type="GO" id="GO:0016020">
    <property type="term" value="C:membrane"/>
    <property type="evidence" value="ECO:0007669"/>
    <property type="project" value="InterPro"/>
</dbReference>
<keyword evidence="4 9" id="KW-0378">Hydrolase</keyword>
<dbReference type="GO" id="GO:0005737">
    <property type="term" value="C:cytoplasm"/>
    <property type="evidence" value="ECO:0007669"/>
    <property type="project" value="TreeGrafter"/>
</dbReference>
<keyword evidence="2 9" id="KW-0645">Protease</keyword>
<feature type="region of interest" description="Disordered" evidence="10">
    <location>
        <begin position="30"/>
        <end position="49"/>
    </location>
</feature>
<feature type="region of interest" description="Disordered" evidence="10">
    <location>
        <begin position="587"/>
        <end position="656"/>
    </location>
</feature>
<dbReference type="AlphaFoldDB" id="A0A7I4YXJ2"/>
<dbReference type="PANTHER" id="PTHR10942">
    <property type="entry name" value="LEISHMANOLYSIN-LIKE PEPTIDASE"/>
    <property type="match status" value="1"/>
</dbReference>
<evidence type="ECO:0000256" key="3">
    <source>
        <dbReference type="ARBA" id="ARBA00022723"/>
    </source>
</evidence>
<keyword evidence="3 9" id="KW-0479">Metal-binding</keyword>
<feature type="compositionally biased region" description="Basic and acidic residues" evidence="10">
    <location>
        <begin position="600"/>
        <end position="614"/>
    </location>
</feature>
<organism evidence="11 12">
    <name type="scientific">Haemonchus contortus</name>
    <name type="common">Barber pole worm</name>
    <dbReference type="NCBI Taxonomy" id="6289"/>
    <lineage>
        <taxon>Eukaryota</taxon>
        <taxon>Metazoa</taxon>
        <taxon>Ecdysozoa</taxon>
        <taxon>Nematoda</taxon>
        <taxon>Chromadorea</taxon>
        <taxon>Rhabditida</taxon>
        <taxon>Rhabditina</taxon>
        <taxon>Rhabditomorpha</taxon>
        <taxon>Strongyloidea</taxon>
        <taxon>Trichostrongylidae</taxon>
        <taxon>Haemonchus</taxon>
    </lineage>
</organism>
<feature type="compositionally biased region" description="Low complexity" evidence="10">
    <location>
        <begin position="617"/>
        <end position="628"/>
    </location>
</feature>
<accession>A0A7I4YXJ2</accession>
<dbReference type="Pfam" id="PF01457">
    <property type="entry name" value="Peptidase_M8"/>
    <property type="match status" value="1"/>
</dbReference>
<dbReference type="Proteomes" id="UP000025227">
    <property type="component" value="Unplaced"/>
</dbReference>
<feature type="chain" id="PRO_5029946859" description="Leishmanolysin-like peptidase" evidence="9">
    <location>
        <begin position="25"/>
        <end position="682"/>
    </location>
</feature>
<keyword evidence="9" id="KW-0732">Signal</keyword>
<evidence type="ECO:0000256" key="1">
    <source>
        <dbReference type="ARBA" id="ARBA00005860"/>
    </source>
</evidence>
<comment type="cofactor">
    <cofactor evidence="9">
        <name>Zn(2+)</name>
        <dbReference type="ChEBI" id="CHEBI:29105"/>
    </cofactor>
    <text evidence="9">Binds 1 zinc ion per subunit.</text>
</comment>
<keyword evidence="5 9" id="KW-0862">Zinc</keyword>
<evidence type="ECO:0000256" key="4">
    <source>
        <dbReference type="ARBA" id="ARBA00022801"/>
    </source>
</evidence>
<dbReference type="Gene3D" id="3.10.170.20">
    <property type="match status" value="1"/>
</dbReference>
<dbReference type="GO" id="GO:0006508">
    <property type="term" value="P:proteolysis"/>
    <property type="evidence" value="ECO:0007669"/>
    <property type="project" value="UniProtKB-KW"/>
</dbReference>
<reference evidence="12" key="1">
    <citation type="submission" date="2020-12" db="UniProtKB">
        <authorList>
            <consortium name="WormBaseParasite"/>
        </authorList>
    </citation>
    <scope>IDENTIFICATION</scope>
    <source>
        <strain evidence="12">MHco3</strain>
    </source>
</reference>
<feature type="signal peptide" evidence="9">
    <location>
        <begin position="1"/>
        <end position="24"/>
    </location>
</feature>
<proteinExistence type="inferred from homology"/>
<dbReference type="GO" id="GO:0004222">
    <property type="term" value="F:metalloendopeptidase activity"/>
    <property type="evidence" value="ECO:0007669"/>
    <property type="project" value="UniProtKB-UniRule"/>
</dbReference>
<feature type="compositionally biased region" description="Polar residues" evidence="10">
    <location>
        <begin position="645"/>
        <end position="656"/>
    </location>
</feature>
<evidence type="ECO:0000313" key="12">
    <source>
        <dbReference type="WBParaSite" id="HCON_00157330-00001"/>
    </source>
</evidence>
<dbReference type="EC" id="3.4.24.-" evidence="9"/>
<dbReference type="Gene3D" id="2.10.55.10">
    <property type="entry name" value="Leishmanolysin domain 3"/>
    <property type="match status" value="1"/>
</dbReference>
<evidence type="ECO:0000256" key="9">
    <source>
        <dbReference type="RuleBase" id="RU366077"/>
    </source>
</evidence>
<dbReference type="OrthoDB" id="527990at2759"/>
<feature type="active site" evidence="8">
    <location>
        <position position="232"/>
    </location>
</feature>
<keyword evidence="11" id="KW-1185">Reference proteome</keyword>
<dbReference type="Gene3D" id="3.90.132.10">
    <property type="entry name" value="Leishmanolysin , domain 2"/>
    <property type="match status" value="1"/>
</dbReference>
<evidence type="ECO:0000313" key="11">
    <source>
        <dbReference type="Proteomes" id="UP000025227"/>
    </source>
</evidence>
<dbReference type="GO" id="GO:0046872">
    <property type="term" value="F:metal ion binding"/>
    <property type="evidence" value="ECO:0007669"/>
    <property type="project" value="UniProtKB-KW"/>
</dbReference>
<sequence>MNHLTSLLYLAALIALYDCRLVSPDNPRSFVMSPDHPTNTPSNDPSGIRKARSANFDSIRIKMYYDDESVKSLPSDRKELLDGLMKEAISFFESALKVERSEGTRISAACEGSNYINDLGKVICERDCVPKCGKLKIPPEHNIFLPCSCISIACPTDFKPYEGVLKDADFALFVSVSNDESCRPQVYAHSEYCGRDLKTNRPVGGHIGICPDAFKSMLPRQRVKWLSTIKREIVRMLVFAPYHLKKFPTAKLPPKEEEEELIKLGAVIPGVLEKFTREDWETKTGQIKRDVHMIVTKNVRNEAREYFKCSSLEGAELEDQGGPGSIGSQWETRILENEAMSGGSIQVHAISRITLALFEDSGWYQVDYSKADPMTFGKGLGCDFVKKSCLSWMKSKEGPSPFCTRESDLTCSEDRKSKIICNFAAGLKVPPTYDYNVPDLFTDDKGNPVEGGGENVMADYCPYYSEFEHSSTQDRDSRCTYKGNAGSDNYTLEDFSPSSRCFKLKGFVKIEKDFKRYTYSAEYGCYSTMCEEGRLKIKTAHTEYASCESPEEPIHIEKDVSGVGIVSMNIVCPPCQELCSDCAPAKQVDRKGSDSSTSTEDGKGGDGSKDHEGEGNSGNSDNGNVGNEAESGSHNDGMITEKLSDQTGNENHDGSANQQTKKFGYYQQIPIQAILFLVIVLF</sequence>
<evidence type="ECO:0000256" key="7">
    <source>
        <dbReference type="ARBA" id="ARBA00039717"/>
    </source>
</evidence>
<feature type="compositionally biased region" description="Polar residues" evidence="10">
    <location>
        <begin position="36"/>
        <end position="45"/>
    </location>
</feature>
<dbReference type="GO" id="GO:0007155">
    <property type="term" value="P:cell adhesion"/>
    <property type="evidence" value="ECO:0007669"/>
    <property type="project" value="InterPro"/>
</dbReference>